<protein>
    <submittedName>
        <fullName evidence="2">Uncharacterized protein</fullName>
    </submittedName>
</protein>
<accession>A0AAE1BW92</accession>
<proteinExistence type="predicted"/>
<keyword evidence="3" id="KW-1185">Reference proteome</keyword>
<gene>
    <name evidence="2" type="ORF">Pcinc_037297</name>
</gene>
<feature type="region of interest" description="Disordered" evidence="1">
    <location>
        <begin position="31"/>
        <end position="52"/>
    </location>
</feature>
<evidence type="ECO:0000313" key="3">
    <source>
        <dbReference type="Proteomes" id="UP001286313"/>
    </source>
</evidence>
<comment type="caution">
    <text evidence="2">The sequence shown here is derived from an EMBL/GenBank/DDBJ whole genome shotgun (WGS) entry which is preliminary data.</text>
</comment>
<evidence type="ECO:0000256" key="1">
    <source>
        <dbReference type="SAM" id="MobiDB-lite"/>
    </source>
</evidence>
<dbReference type="AlphaFoldDB" id="A0AAE1BW92"/>
<reference evidence="2" key="1">
    <citation type="submission" date="2023-10" db="EMBL/GenBank/DDBJ databases">
        <title>Genome assemblies of two species of porcelain crab, Petrolisthes cinctipes and Petrolisthes manimaculis (Anomura: Porcellanidae).</title>
        <authorList>
            <person name="Angst P."/>
        </authorList>
    </citation>
    <scope>NUCLEOTIDE SEQUENCE</scope>
    <source>
        <strain evidence="2">PB745_01</strain>
        <tissue evidence="2">Gill</tissue>
    </source>
</reference>
<name>A0AAE1BW92_PETCI</name>
<dbReference type="Proteomes" id="UP001286313">
    <property type="component" value="Unassembled WGS sequence"/>
</dbReference>
<sequence length="181" mass="20548">MEKMYLAQATIPPRVEGQARKGTCDNSGWPGGAKETHVGHASPSSSSKLLEGKEPCPGPWRWEEERMLFLVDCGGFYHHKLGCCFDNIQWSQYRVVLLFLWCYGSMRLIVTTTVPVEGFSISTNKFISKFWIIFSAIVVRTSQVRPLDLVLLQLQRHFMSSGAQGRMALYLLPPTRSREFS</sequence>
<dbReference type="EMBL" id="JAWQEG010005900">
    <property type="protein sequence ID" value="KAK3856374.1"/>
    <property type="molecule type" value="Genomic_DNA"/>
</dbReference>
<organism evidence="2 3">
    <name type="scientific">Petrolisthes cinctipes</name>
    <name type="common">Flat porcelain crab</name>
    <dbReference type="NCBI Taxonomy" id="88211"/>
    <lineage>
        <taxon>Eukaryota</taxon>
        <taxon>Metazoa</taxon>
        <taxon>Ecdysozoa</taxon>
        <taxon>Arthropoda</taxon>
        <taxon>Crustacea</taxon>
        <taxon>Multicrustacea</taxon>
        <taxon>Malacostraca</taxon>
        <taxon>Eumalacostraca</taxon>
        <taxon>Eucarida</taxon>
        <taxon>Decapoda</taxon>
        <taxon>Pleocyemata</taxon>
        <taxon>Anomura</taxon>
        <taxon>Galatheoidea</taxon>
        <taxon>Porcellanidae</taxon>
        <taxon>Petrolisthes</taxon>
    </lineage>
</organism>
<evidence type="ECO:0000313" key="2">
    <source>
        <dbReference type="EMBL" id="KAK3856374.1"/>
    </source>
</evidence>